<dbReference type="PANTHER" id="PTHR11046:SF25">
    <property type="match status" value="1"/>
</dbReference>
<sequence length="233" mass="26289">MNSVFNNFHKDPPEGTEHPEISLKGESSVLNAVRIASKALASGADEKNGVYLEFKTYLQRQQINKYEIKPFLGNRFNVVFHNAGAIYHFRSHILNFLKNVKGEGTPGKLNQLLKAVLSCLQNDTIMVGCRALGLFNKFITSPLWKILEGDIHILHMNQKYQHLVQFLEDISTDVEKIKLFMTGELVPFPSVDVKKDDIWASLVSNHNDEQCAAFLIQMCSATSKALSQKLKII</sequence>
<dbReference type="OrthoDB" id="6414146at2759"/>
<keyword evidence="1" id="KW-0378">Hydrolase</keyword>
<dbReference type="Proteomes" id="UP000683360">
    <property type="component" value="Unassembled WGS sequence"/>
</dbReference>
<proteinExistence type="predicted"/>
<dbReference type="GO" id="GO:0000175">
    <property type="term" value="F:3'-5'-RNA exonuclease activity"/>
    <property type="evidence" value="ECO:0007669"/>
    <property type="project" value="InterPro"/>
</dbReference>
<evidence type="ECO:0000313" key="4">
    <source>
        <dbReference type="Proteomes" id="UP000683360"/>
    </source>
</evidence>
<reference evidence="3" key="1">
    <citation type="submission" date="2021-03" db="EMBL/GenBank/DDBJ databases">
        <authorList>
            <person name="Bekaert M."/>
        </authorList>
    </citation>
    <scope>NUCLEOTIDE SEQUENCE</scope>
</reference>
<name>A0A8S3RWZ1_MYTED</name>
<gene>
    <name evidence="3" type="ORF">MEDL_25396</name>
</gene>
<evidence type="ECO:0000256" key="1">
    <source>
        <dbReference type="ARBA" id="ARBA00022722"/>
    </source>
</evidence>
<evidence type="ECO:0000313" key="3">
    <source>
        <dbReference type="EMBL" id="CAG2211350.1"/>
    </source>
</evidence>
<keyword evidence="4" id="KW-1185">Reference proteome</keyword>
<dbReference type="PANTHER" id="PTHR11046">
    <property type="entry name" value="OLIGORIBONUCLEASE, MITOCHONDRIAL"/>
    <property type="match status" value="1"/>
</dbReference>
<organism evidence="3 4">
    <name type="scientific">Mytilus edulis</name>
    <name type="common">Blue mussel</name>
    <dbReference type="NCBI Taxonomy" id="6550"/>
    <lineage>
        <taxon>Eukaryota</taxon>
        <taxon>Metazoa</taxon>
        <taxon>Spiralia</taxon>
        <taxon>Lophotrochozoa</taxon>
        <taxon>Mollusca</taxon>
        <taxon>Bivalvia</taxon>
        <taxon>Autobranchia</taxon>
        <taxon>Pteriomorphia</taxon>
        <taxon>Mytilida</taxon>
        <taxon>Mytiloidea</taxon>
        <taxon>Mytilidae</taxon>
        <taxon>Mytilinae</taxon>
        <taxon>Mytilus</taxon>
    </lineage>
</organism>
<dbReference type="EMBL" id="CAJPWZ010001258">
    <property type="protein sequence ID" value="CAG2211350.1"/>
    <property type="molecule type" value="Genomic_DNA"/>
</dbReference>
<protein>
    <submittedName>
        <fullName evidence="3">Uncharacterized protein</fullName>
    </submittedName>
</protein>
<keyword evidence="1" id="KW-0540">Nuclease</keyword>
<feature type="compositionally biased region" description="Basic and acidic residues" evidence="2">
    <location>
        <begin position="8"/>
        <end position="22"/>
    </location>
</feature>
<comment type="caution">
    <text evidence="3">The sequence shown here is derived from an EMBL/GenBank/DDBJ whole genome shotgun (WGS) entry which is preliminary data.</text>
</comment>
<dbReference type="AlphaFoldDB" id="A0A8S3RWZ1"/>
<evidence type="ECO:0000256" key="2">
    <source>
        <dbReference type="SAM" id="MobiDB-lite"/>
    </source>
</evidence>
<feature type="region of interest" description="Disordered" evidence="2">
    <location>
        <begin position="1"/>
        <end position="22"/>
    </location>
</feature>
<dbReference type="InterPro" id="IPR022894">
    <property type="entry name" value="Oligoribonuclease"/>
</dbReference>
<accession>A0A8S3RWZ1</accession>